<feature type="region of interest" description="Disordered" evidence="1">
    <location>
        <begin position="205"/>
        <end position="239"/>
    </location>
</feature>
<dbReference type="Pfam" id="PF08308">
    <property type="entry name" value="PEGA"/>
    <property type="match status" value="1"/>
</dbReference>
<gene>
    <name evidence="3" type="ORF">US54_C0009G0001</name>
</gene>
<comment type="caution">
    <text evidence="3">The sequence shown here is derived from an EMBL/GenBank/DDBJ whole genome shotgun (WGS) entry which is preliminary data.</text>
</comment>
<dbReference type="AlphaFoldDB" id="A0A0G0KD10"/>
<dbReference type="PANTHER" id="PTHR36194">
    <property type="entry name" value="S-LAYER-LIKE PROTEIN"/>
    <property type="match status" value="1"/>
</dbReference>
<organism evidence="3 4">
    <name type="scientific">Candidatus Roizmanbacteria bacterium GW2011_GWA2_37_7</name>
    <dbReference type="NCBI Taxonomy" id="1618481"/>
    <lineage>
        <taxon>Bacteria</taxon>
        <taxon>Candidatus Roizmaniibacteriota</taxon>
    </lineage>
</organism>
<feature type="domain" description="PEGA" evidence="2">
    <location>
        <begin position="126"/>
        <end position="191"/>
    </location>
</feature>
<evidence type="ECO:0000256" key="1">
    <source>
        <dbReference type="SAM" id="MobiDB-lite"/>
    </source>
</evidence>
<dbReference type="PANTHER" id="PTHR36194:SF1">
    <property type="entry name" value="S-LAYER-LIKE PROTEIN"/>
    <property type="match status" value="1"/>
</dbReference>
<dbReference type="EMBL" id="LBTJ01000009">
    <property type="protein sequence ID" value="KKQ38481.1"/>
    <property type="molecule type" value="Genomic_DNA"/>
</dbReference>
<dbReference type="InterPro" id="IPR013229">
    <property type="entry name" value="PEGA"/>
</dbReference>
<reference evidence="3 4" key="1">
    <citation type="journal article" date="2015" name="Nature">
        <title>rRNA introns, odd ribosomes, and small enigmatic genomes across a large radiation of phyla.</title>
        <authorList>
            <person name="Brown C.T."/>
            <person name="Hug L.A."/>
            <person name="Thomas B.C."/>
            <person name="Sharon I."/>
            <person name="Castelle C.J."/>
            <person name="Singh A."/>
            <person name="Wilkins M.J."/>
            <person name="Williams K.H."/>
            <person name="Banfield J.F."/>
        </authorList>
    </citation>
    <scope>NUCLEOTIDE SEQUENCE [LARGE SCALE GENOMIC DNA]</scope>
</reference>
<accession>A0A0G0KD10</accession>
<dbReference type="Proteomes" id="UP000034471">
    <property type="component" value="Unassembled WGS sequence"/>
</dbReference>
<evidence type="ECO:0000313" key="4">
    <source>
        <dbReference type="Proteomes" id="UP000034471"/>
    </source>
</evidence>
<sequence length="239" mass="25996">MKRKLIVLGILLLLFAVFVLVRFFVFDNPGKTGRLKVLSSPTAGIFIDNAAMGKTPFETRLKPGEYTIKLIPEGEDTQIVSWSGKISVIENALTYVSREMGTTELTSSGEVLMITKMKNSPKGETGQVAIETDPTGAIVFLDNDEKGVTPLILDEAAPGDHELAVYLPGFFRQSQKINVEVGHIVNASFKLGLDKTHKTLEDGLEEKKKNASTSAAVNDETATDTSRSGKKILKILDTP</sequence>
<feature type="non-terminal residue" evidence="3">
    <location>
        <position position="239"/>
    </location>
</feature>
<name>A0A0G0KD10_9BACT</name>
<evidence type="ECO:0000313" key="3">
    <source>
        <dbReference type="EMBL" id="KKQ38481.1"/>
    </source>
</evidence>
<protein>
    <submittedName>
        <fullName evidence="3">PEGA domain protein</fullName>
    </submittedName>
</protein>
<evidence type="ECO:0000259" key="2">
    <source>
        <dbReference type="Pfam" id="PF08308"/>
    </source>
</evidence>
<proteinExistence type="predicted"/>
<dbReference type="STRING" id="1618481.US54_C0009G0001"/>